<dbReference type="Proteomes" id="UP000053732">
    <property type="component" value="Unassembled WGS sequence"/>
</dbReference>
<dbReference type="EMBL" id="HG793165">
    <property type="protein sequence ID" value="CRL29065.1"/>
    <property type="molecule type" value="Genomic_DNA"/>
</dbReference>
<dbReference type="AlphaFoldDB" id="A0A0G4PRN0"/>
<gene>
    <name evidence="1" type="ORF">PCAMFM013_S032g000101</name>
</gene>
<accession>A0A0G4PRN0</accession>
<sequence>MLAMFNSKVRIPRESTFLFILTLEPQLEIRDIEEWKEVITQSDRRFKVTDVRHPENSRLSLIEIVWAS</sequence>
<organism evidence="1 2">
    <name type="scientific">Penicillium camemberti (strain FM 013)</name>
    <dbReference type="NCBI Taxonomy" id="1429867"/>
    <lineage>
        <taxon>Eukaryota</taxon>
        <taxon>Fungi</taxon>
        <taxon>Dikarya</taxon>
        <taxon>Ascomycota</taxon>
        <taxon>Pezizomycotina</taxon>
        <taxon>Eurotiomycetes</taxon>
        <taxon>Eurotiomycetidae</taxon>
        <taxon>Eurotiales</taxon>
        <taxon>Aspergillaceae</taxon>
        <taxon>Penicillium</taxon>
    </lineage>
</organism>
<reference evidence="1 2" key="1">
    <citation type="journal article" date="2014" name="Nat. Commun.">
        <title>Multiple recent horizontal transfers of a large genomic region in cheese making fungi.</title>
        <authorList>
            <person name="Cheeseman K."/>
            <person name="Ropars J."/>
            <person name="Renault P."/>
            <person name="Dupont J."/>
            <person name="Gouzy J."/>
            <person name="Branca A."/>
            <person name="Abraham A.L."/>
            <person name="Ceppi M."/>
            <person name="Conseiller E."/>
            <person name="Debuchy R."/>
            <person name="Malagnac F."/>
            <person name="Goarin A."/>
            <person name="Silar P."/>
            <person name="Lacoste S."/>
            <person name="Sallet E."/>
            <person name="Bensimon A."/>
            <person name="Giraud T."/>
            <person name="Brygoo Y."/>
        </authorList>
    </citation>
    <scope>NUCLEOTIDE SEQUENCE [LARGE SCALE GENOMIC DNA]</scope>
    <source>
        <strain evidence="2">FM 013</strain>
    </source>
</reference>
<protein>
    <submittedName>
        <fullName evidence="1">Str. FM013</fullName>
    </submittedName>
</protein>
<keyword evidence="2" id="KW-1185">Reference proteome</keyword>
<evidence type="ECO:0000313" key="2">
    <source>
        <dbReference type="Proteomes" id="UP000053732"/>
    </source>
</evidence>
<proteinExistence type="predicted"/>
<name>A0A0G4PRN0_PENC3</name>
<evidence type="ECO:0000313" key="1">
    <source>
        <dbReference type="EMBL" id="CRL29065.1"/>
    </source>
</evidence>